<gene>
    <name evidence="3" type="ORF">HMPREF3187_00639</name>
</gene>
<dbReference type="Proteomes" id="UP000070422">
    <property type="component" value="Unassembled WGS sequence"/>
</dbReference>
<name>A0A133Y276_9LACT</name>
<dbReference type="InterPro" id="IPR029149">
    <property type="entry name" value="Creatin/AminoP/Spt16_N"/>
</dbReference>
<accession>A0A133Y276</accession>
<dbReference type="RefSeq" id="WP_060936653.1">
    <property type="nucleotide sequence ID" value="NZ_JASOZP010000019.1"/>
</dbReference>
<dbReference type="InterPro" id="IPR050659">
    <property type="entry name" value="Peptidase_M24B"/>
</dbReference>
<evidence type="ECO:0000259" key="2">
    <source>
        <dbReference type="Pfam" id="PF01321"/>
    </source>
</evidence>
<dbReference type="STRING" id="87541.AWM71_01850"/>
<feature type="domain" description="Creatinase N-terminal" evidence="2">
    <location>
        <begin position="5"/>
        <end position="136"/>
    </location>
</feature>
<dbReference type="Gene3D" id="3.40.350.10">
    <property type="entry name" value="Creatinase/prolidase N-terminal domain"/>
    <property type="match status" value="1"/>
</dbReference>
<sequence length="368" mass="41151">MSNNRLEILKHTLIQNHLDAFLISDPFAISYYYDIEFDPNERIWLMIVQPDQQPILIANELFVFEQPEGTKVHWIKDGDSIVDCLESSGFLSSSSPSLTIGVDKSMIAGWLMPLMEAFPQITWQLAGDIVDNQRAIKSSEELTALKEVANITDRSIARLIEEVIPYGPSEIEACEALKKIFVEEGANGGLSFEPIIAYGANGAEPHHVPDHTLPHLGDSVIIDVGCRHNFYCSDMTRTVYYEQPSQEALTIYQTVKRAQELGFEAVSVGQPLSQVDLAGRNYISQAGYGQYFTHRIGHFIGRQCHEKGDVSSVNDQLIQNGNAFSIEPGIYLPGNTAVRIEDIFIVHDGKAERLNNYSHELQIISPKK</sequence>
<dbReference type="InterPro" id="IPR000994">
    <property type="entry name" value="Pept_M24"/>
</dbReference>
<dbReference type="Pfam" id="PF00557">
    <property type="entry name" value="Peptidase_M24"/>
    <property type="match status" value="1"/>
</dbReference>
<proteinExistence type="predicted"/>
<dbReference type="Pfam" id="PF01321">
    <property type="entry name" value="Creatinase_N"/>
    <property type="match status" value="1"/>
</dbReference>
<dbReference type="InterPro" id="IPR000587">
    <property type="entry name" value="Creatinase_N"/>
</dbReference>
<dbReference type="SUPFAM" id="SSF53092">
    <property type="entry name" value="Creatinase/prolidase N-terminal domain"/>
    <property type="match status" value="1"/>
</dbReference>
<dbReference type="Gene3D" id="3.90.230.10">
    <property type="entry name" value="Creatinase/methionine aminopeptidase superfamily"/>
    <property type="match status" value="1"/>
</dbReference>
<evidence type="ECO:0000313" key="4">
    <source>
        <dbReference type="Proteomes" id="UP000070422"/>
    </source>
</evidence>
<reference evidence="3 4" key="1">
    <citation type="submission" date="2016-01" db="EMBL/GenBank/DDBJ databases">
        <authorList>
            <person name="Oliw E.H."/>
        </authorList>
    </citation>
    <scope>NUCLEOTIDE SEQUENCE [LARGE SCALE GENOMIC DNA]</scope>
    <source>
        <strain evidence="3 4">KA00635</strain>
    </source>
</reference>
<comment type="caution">
    <text evidence="3">The sequence shown here is derived from an EMBL/GenBank/DDBJ whole genome shotgun (WGS) entry which is preliminary data.</text>
</comment>
<protein>
    <submittedName>
        <fullName evidence="3">Creatinase</fullName>
    </submittedName>
</protein>
<dbReference type="AlphaFoldDB" id="A0A133Y276"/>
<organism evidence="3 4">
    <name type="scientific">Aerococcus christensenii</name>
    <dbReference type="NCBI Taxonomy" id="87541"/>
    <lineage>
        <taxon>Bacteria</taxon>
        <taxon>Bacillati</taxon>
        <taxon>Bacillota</taxon>
        <taxon>Bacilli</taxon>
        <taxon>Lactobacillales</taxon>
        <taxon>Aerococcaceae</taxon>
        <taxon>Aerococcus</taxon>
    </lineage>
</organism>
<evidence type="ECO:0000313" key="3">
    <source>
        <dbReference type="EMBL" id="KXB37284.1"/>
    </source>
</evidence>
<dbReference type="OrthoDB" id="9806388at2"/>
<dbReference type="PANTHER" id="PTHR46112:SF3">
    <property type="entry name" value="AMINOPEPTIDASE YPDF"/>
    <property type="match status" value="1"/>
</dbReference>
<dbReference type="PATRIC" id="fig|87541.4.peg.639"/>
<dbReference type="PANTHER" id="PTHR46112">
    <property type="entry name" value="AMINOPEPTIDASE"/>
    <property type="match status" value="1"/>
</dbReference>
<feature type="domain" description="Peptidase M24" evidence="1">
    <location>
        <begin position="144"/>
        <end position="347"/>
    </location>
</feature>
<dbReference type="SUPFAM" id="SSF55920">
    <property type="entry name" value="Creatinase/aminopeptidase"/>
    <property type="match status" value="1"/>
</dbReference>
<dbReference type="EMBL" id="LSCQ01000028">
    <property type="protein sequence ID" value="KXB37284.1"/>
    <property type="molecule type" value="Genomic_DNA"/>
</dbReference>
<evidence type="ECO:0000259" key="1">
    <source>
        <dbReference type="Pfam" id="PF00557"/>
    </source>
</evidence>
<dbReference type="InterPro" id="IPR036005">
    <property type="entry name" value="Creatinase/aminopeptidase-like"/>
</dbReference>